<evidence type="ECO:0000256" key="8">
    <source>
        <dbReference type="ARBA" id="ARBA00023049"/>
    </source>
</evidence>
<evidence type="ECO:0000256" key="4">
    <source>
        <dbReference type="ARBA" id="ARBA00022692"/>
    </source>
</evidence>
<dbReference type="CDD" id="cd06163">
    <property type="entry name" value="S2P-M50_PDZ_RseP-like"/>
    <property type="match status" value="2"/>
</dbReference>
<dbReference type="SUPFAM" id="SSF50156">
    <property type="entry name" value="PDZ domain-like"/>
    <property type="match status" value="1"/>
</dbReference>
<keyword evidence="4 10" id="KW-0812">Transmembrane</keyword>
<dbReference type="GO" id="GO:0006508">
    <property type="term" value="P:proteolysis"/>
    <property type="evidence" value="ECO:0007669"/>
    <property type="project" value="UniProtKB-KW"/>
</dbReference>
<dbReference type="InterPro" id="IPR036034">
    <property type="entry name" value="PDZ_sf"/>
</dbReference>
<feature type="transmembrane region" description="Helical" evidence="10">
    <location>
        <begin position="404"/>
        <end position="425"/>
    </location>
</feature>
<evidence type="ECO:0000256" key="6">
    <source>
        <dbReference type="ARBA" id="ARBA00022833"/>
    </source>
</evidence>
<evidence type="ECO:0000256" key="10">
    <source>
        <dbReference type="SAM" id="Phobius"/>
    </source>
</evidence>
<protein>
    <submittedName>
        <fullName evidence="12">Membrane-associated zinc metalloprotease</fullName>
    </submittedName>
</protein>
<accession>J9FNT1</accession>
<evidence type="ECO:0000256" key="2">
    <source>
        <dbReference type="ARBA" id="ARBA00004141"/>
    </source>
</evidence>
<dbReference type="Pfam" id="PF17820">
    <property type="entry name" value="PDZ_6"/>
    <property type="match status" value="1"/>
</dbReference>
<sequence length="433" mass="48800">MGTSFFAKLFKVRVEKFCLFFDPWFTLFKFKPKKSDTTYCLGWLPLGGYVKISGMIDESMDKEQMKQPVQPWEFRAKPAWQRLFIMIGGVLVNFVLAFIIYAAVLFTWGQTYVPIEKMTHGFKFNEQAKEMGFRDGDILLGTNEKDFVKFDGNVYRDLSTAQFAKVLRNGQETKVYLPGEINMLEMIKEQPRFLDVLVPSIVDSVTAGTPAAKAGIQPGDQIVGMNGKTFETVNDFSLVRGTMDDVLAAASPADSARLQNVTLLLRRAATPAQTDTLQLKLGNDYVLGVGWLTPMKEYEKVTKTYTFFESIPAGIAHGWSVLTGYVDDLKYLFTADGAKSVGSFGAIGSLFPATWQWPVFWEMTAFISLILAFMNILPIPALDGGHVFFLLYEVITRRKPSDEFMERAQMVGMILLFALMALAVFNDFRNFVF</sequence>
<keyword evidence="6" id="KW-0862">Zinc</keyword>
<dbReference type="PANTHER" id="PTHR42837">
    <property type="entry name" value="REGULATOR OF SIGMA-E PROTEASE RSEP"/>
    <property type="match status" value="1"/>
</dbReference>
<dbReference type="InterPro" id="IPR008915">
    <property type="entry name" value="Peptidase_M50"/>
</dbReference>
<comment type="caution">
    <text evidence="12">The sequence shown here is derived from an EMBL/GenBank/DDBJ whole genome shotgun (WGS) entry which is preliminary data.</text>
</comment>
<dbReference type="PANTHER" id="PTHR42837:SF2">
    <property type="entry name" value="MEMBRANE METALLOPROTEASE ARASP2, CHLOROPLASTIC-RELATED"/>
    <property type="match status" value="1"/>
</dbReference>
<evidence type="ECO:0000256" key="3">
    <source>
        <dbReference type="ARBA" id="ARBA00022670"/>
    </source>
</evidence>
<evidence type="ECO:0000256" key="5">
    <source>
        <dbReference type="ARBA" id="ARBA00022801"/>
    </source>
</evidence>
<feature type="transmembrane region" description="Helical" evidence="10">
    <location>
        <begin position="366"/>
        <end position="392"/>
    </location>
</feature>
<keyword evidence="7 10" id="KW-1133">Transmembrane helix</keyword>
<dbReference type="InterPro" id="IPR001478">
    <property type="entry name" value="PDZ"/>
</dbReference>
<keyword evidence="8 12" id="KW-0482">Metalloprotease</keyword>
<name>J9FNT1_9ZZZZ</name>
<evidence type="ECO:0000259" key="11">
    <source>
        <dbReference type="PROSITE" id="PS50106"/>
    </source>
</evidence>
<comment type="subcellular location">
    <subcellularLocation>
        <location evidence="2">Membrane</location>
        <topology evidence="2">Multi-pass membrane protein</topology>
    </subcellularLocation>
</comment>
<evidence type="ECO:0000256" key="9">
    <source>
        <dbReference type="ARBA" id="ARBA00023136"/>
    </source>
</evidence>
<feature type="domain" description="PDZ" evidence="11">
    <location>
        <begin position="183"/>
        <end position="237"/>
    </location>
</feature>
<dbReference type="EMBL" id="AMCI01005452">
    <property type="protein sequence ID" value="EJW96113.1"/>
    <property type="molecule type" value="Genomic_DNA"/>
</dbReference>
<keyword evidence="5" id="KW-0378">Hydrolase</keyword>
<evidence type="ECO:0000313" key="12">
    <source>
        <dbReference type="EMBL" id="EJW96113.1"/>
    </source>
</evidence>
<feature type="transmembrane region" description="Helical" evidence="10">
    <location>
        <begin position="83"/>
        <end position="108"/>
    </location>
</feature>
<proteinExistence type="predicted"/>
<dbReference type="GO" id="GO:0016020">
    <property type="term" value="C:membrane"/>
    <property type="evidence" value="ECO:0007669"/>
    <property type="project" value="UniProtKB-SubCell"/>
</dbReference>
<keyword evidence="3 12" id="KW-0645">Protease</keyword>
<keyword evidence="9 10" id="KW-0472">Membrane</keyword>
<dbReference type="InterPro" id="IPR041489">
    <property type="entry name" value="PDZ_6"/>
</dbReference>
<dbReference type="PROSITE" id="PS50106">
    <property type="entry name" value="PDZ"/>
    <property type="match status" value="1"/>
</dbReference>
<dbReference type="Gene3D" id="2.30.42.10">
    <property type="match status" value="1"/>
</dbReference>
<dbReference type="InterPro" id="IPR004387">
    <property type="entry name" value="Pept_M50_Zn"/>
</dbReference>
<comment type="cofactor">
    <cofactor evidence="1">
        <name>Zn(2+)</name>
        <dbReference type="ChEBI" id="CHEBI:29105"/>
    </cofactor>
</comment>
<dbReference type="GO" id="GO:0004222">
    <property type="term" value="F:metalloendopeptidase activity"/>
    <property type="evidence" value="ECO:0007669"/>
    <property type="project" value="InterPro"/>
</dbReference>
<reference evidence="12" key="1">
    <citation type="journal article" date="2012" name="PLoS ONE">
        <title>Gene sets for utilization of primary and secondary nutrition supplies in the distal gut of endangered iberian lynx.</title>
        <authorList>
            <person name="Alcaide M."/>
            <person name="Messina E."/>
            <person name="Richter M."/>
            <person name="Bargiela R."/>
            <person name="Peplies J."/>
            <person name="Huws S.A."/>
            <person name="Newbold C.J."/>
            <person name="Golyshin P.N."/>
            <person name="Simon M.A."/>
            <person name="Lopez G."/>
            <person name="Yakimov M.M."/>
            <person name="Ferrer M."/>
        </authorList>
    </citation>
    <scope>NUCLEOTIDE SEQUENCE</scope>
</reference>
<dbReference type="AlphaFoldDB" id="J9FNT1"/>
<evidence type="ECO:0000256" key="7">
    <source>
        <dbReference type="ARBA" id="ARBA00022989"/>
    </source>
</evidence>
<dbReference type="NCBIfam" id="TIGR00054">
    <property type="entry name" value="RIP metalloprotease RseP"/>
    <property type="match status" value="1"/>
</dbReference>
<evidence type="ECO:0000256" key="1">
    <source>
        <dbReference type="ARBA" id="ARBA00001947"/>
    </source>
</evidence>
<organism evidence="12">
    <name type="scientific">gut metagenome</name>
    <dbReference type="NCBI Taxonomy" id="749906"/>
    <lineage>
        <taxon>unclassified sequences</taxon>
        <taxon>metagenomes</taxon>
        <taxon>organismal metagenomes</taxon>
    </lineage>
</organism>
<gene>
    <name evidence="12" type="ORF">EVA_15778</name>
</gene>
<dbReference type="Pfam" id="PF02163">
    <property type="entry name" value="Peptidase_M50"/>
    <property type="match status" value="1"/>
</dbReference>